<keyword evidence="1" id="KW-0812">Transmembrane</keyword>
<dbReference type="Proteomes" id="UP001342314">
    <property type="component" value="Unassembled WGS sequence"/>
</dbReference>
<proteinExistence type="predicted"/>
<protein>
    <submittedName>
        <fullName evidence="2">Uncharacterized protein</fullName>
    </submittedName>
</protein>
<dbReference type="EMBL" id="BQKY01000007">
    <property type="protein sequence ID" value="GJN90531.1"/>
    <property type="molecule type" value="Genomic_DNA"/>
</dbReference>
<keyword evidence="1" id="KW-1133">Transmembrane helix</keyword>
<evidence type="ECO:0000313" key="3">
    <source>
        <dbReference type="Proteomes" id="UP001342314"/>
    </source>
</evidence>
<feature type="transmembrane region" description="Helical" evidence="1">
    <location>
        <begin position="37"/>
        <end position="60"/>
    </location>
</feature>
<name>A0AAV5GDM1_9BASI</name>
<keyword evidence="1" id="KW-0472">Membrane</keyword>
<accession>A0AAV5GDM1</accession>
<organism evidence="2 3">
    <name type="scientific">Rhodotorula paludigena</name>
    <dbReference type="NCBI Taxonomy" id="86838"/>
    <lineage>
        <taxon>Eukaryota</taxon>
        <taxon>Fungi</taxon>
        <taxon>Dikarya</taxon>
        <taxon>Basidiomycota</taxon>
        <taxon>Pucciniomycotina</taxon>
        <taxon>Microbotryomycetes</taxon>
        <taxon>Sporidiobolales</taxon>
        <taxon>Sporidiobolaceae</taxon>
        <taxon>Rhodotorula</taxon>
    </lineage>
</organism>
<reference evidence="2 3" key="1">
    <citation type="submission" date="2021-12" db="EMBL/GenBank/DDBJ databases">
        <title>High titer production of polyol ester of fatty acids by Rhodotorula paludigena BS15 towards product separation-free biomass refinery.</title>
        <authorList>
            <person name="Mano J."/>
            <person name="Ono H."/>
            <person name="Tanaka T."/>
            <person name="Naito K."/>
            <person name="Sushida H."/>
            <person name="Ike M."/>
            <person name="Tokuyasu K."/>
            <person name="Kitaoka M."/>
        </authorList>
    </citation>
    <scope>NUCLEOTIDE SEQUENCE [LARGE SCALE GENOMIC DNA]</scope>
    <source>
        <strain evidence="2 3">BS15</strain>
    </source>
</reference>
<evidence type="ECO:0000256" key="1">
    <source>
        <dbReference type="SAM" id="Phobius"/>
    </source>
</evidence>
<sequence>MMRASRFGARTLSFVRHNSTGASPSHPALAYNTPIQAPLSAVLSLVAAVVGGGVTGFYFLSKRIDSVAERIDSIDSTLKALLLIGPERDKYVSRKEAEAFFAGKQRKEIGEGGSEEQASAGTA</sequence>
<keyword evidence="3" id="KW-1185">Reference proteome</keyword>
<comment type="caution">
    <text evidence="2">The sequence shown here is derived from an EMBL/GenBank/DDBJ whole genome shotgun (WGS) entry which is preliminary data.</text>
</comment>
<evidence type="ECO:0000313" key="2">
    <source>
        <dbReference type="EMBL" id="GJN90531.1"/>
    </source>
</evidence>
<gene>
    <name evidence="2" type="ORF">Rhopal_003542-T1</name>
</gene>
<dbReference type="AlphaFoldDB" id="A0AAV5GDM1"/>